<evidence type="ECO:0000313" key="10">
    <source>
        <dbReference type="EMBL" id="KKH89135.1"/>
    </source>
</evidence>
<dbReference type="EMBL" id="JJPL01000085">
    <property type="protein sequence ID" value="KKG64048.1"/>
    <property type="molecule type" value="Genomic_DNA"/>
</dbReference>
<keyword evidence="1" id="KW-0472">Membrane</keyword>
<dbReference type="EMBL" id="CP029709">
    <property type="protein sequence ID" value="QCR15875.1"/>
    <property type="molecule type" value="Genomic_DNA"/>
</dbReference>
<keyword evidence="17" id="KW-1185">Reference proteome</keyword>
<dbReference type="Proteomes" id="UP000034152">
    <property type="component" value="Unassembled WGS sequence"/>
</dbReference>
<evidence type="ECO:0000313" key="3">
    <source>
        <dbReference type="EMBL" id="KKG35628.1"/>
    </source>
</evidence>
<dbReference type="Proteomes" id="UP000300067">
    <property type="component" value="Chromosome"/>
</dbReference>
<evidence type="ECO:0000313" key="11">
    <source>
        <dbReference type="EMBL" id="QCR15875.1"/>
    </source>
</evidence>
<dbReference type="Proteomes" id="UP000034399">
    <property type="component" value="Unassembled WGS sequence"/>
</dbReference>
<evidence type="ECO:0000313" key="18">
    <source>
        <dbReference type="Proteomes" id="UP000034657"/>
    </source>
</evidence>
<dbReference type="Proteomes" id="UP000034657">
    <property type="component" value="Unassembled WGS sequence"/>
</dbReference>
<evidence type="ECO:0000256" key="1">
    <source>
        <dbReference type="SAM" id="Phobius"/>
    </source>
</evidence>
<evidence type="ECO:0000313" key="15">
    <source>
        <dbReference type="Proteomes" id="UP000034399"/>
    </source>
</evidence>
<keyword evidence="1" id="KW-1133">Transmembrane helix</keyword>
<evidence type="ECO:0000313" key="7">
    <source>
        <dbReference type="EMBL" id="KKG80438.1"/>
    </source>
</evidence>
<evidence type="ECO:0000313" key="6">
    <source>
        <dbReference type="EMBL" id="KKG70438.1"/>
    </source>
</evidence>
<dbReference type="EMBL" id="JJPO01000135">
    <property type="protein sequence ID" value="KKG70438.1"/>
    <property type="molecule type" value="Genomic_DNA"/>
</dbReference>
<keyword evidence="1" id="KW-0812">Transmembrane</keyword>
<reference evidence="12 13" key="1">
    <citation type="journal article" date="2015" name="ISME J.">
        <title>Genomic and phenotypic differentiation among Methanosarcina mazei populations from Columbia River sediment.</title>
        <authorList>
            <person name="Youngblut N.D."/>
            <person name="Wirth J.S."/>
            <person name="Henriksen J.R."/>
            <person name="Smith M."/>
            <person name="Simon H."/>
            <person name="Metcalf W.W."/>
            <person name="Whitaker R.J."/>
        </authorList>
    </citation>
    <scope>NUCLEOTIDE SEQUENCE [LARGE SCALE GENOMIC DNA]</scope>
    <source>
        <strain evidence="9 14">1.F.A.2.8</strain>
        <strain evidence="10 13">1.H.M.2.1</strain>
        <strain evidence="2 17">2.F.A.2.4</strain>
        <strain evidence="3 15">3.F.A.1A.1</strain>
        <strain evidence="4 16">3.F.T.2.1</strain>
        <strain evidence="5">3.H.A.1A.1</strain>
        <strain evidence="6 12">3.H.A.2.1</strain>
        <strain evidence="7 19">3.H.A.2.4</strain>
        <strain evidence="8 18">3.H.M.1A.1</strain>
    </source>
</reference>
<evidence type="ECO:0000313" key="5">
    <source>
        <dbReference type="EMBL" id="KKG68917.1"/>
    </source>
</evidence>
<evidence type="ECO:0000313" key="19">
    <source>
        <dbReference type="Proteomes" id="UP000034817"/>
    </source>
</evidence>
<evidence type="ECO:0000313" key="8">
    <source>
        <dbReference type="EMBL" id="KKG93603.1"/>
    </source>
</evidence>
<dbReference type="AlphaFoldDB" id="A0A0F8E8U0"/>
<organism evidence="2 17">
    <name type="scientific">Methanosarcina mazei</name>
    <name type="common">Methanosarcina frisia</name>
    <dbReference type="NCBI Taxonomy" id="2209"/>
    <lineage>
        <taxon>Archaea</taxon>
        <taxon>Methanobacteriati</taxon>
        <taxon>Methanobacteriota</taxon>
        <taxon>Stenosarchaea group</taxon>
        <taxon>Methanomicrobia</taxon>
        <taxon>Methanosarcinales</taxon>
        <taxon>Methanosarcinaceae</taxon>
        <taxon>Methanosarcina</taxon>
    </lineage>
</organism>
<evidence type="ECO:0000313" key="4">
    <source>
        <dbReference type="EMBL" id="KKG64048.1"/>
    </source>
</evidence>
<dbReference type="EMBL" id="JJPA01000067">
    <property type="protein sequence ID" value="KKG35628.1"/>
    <property type="molecule type" value="Genomic_DNA"/>
</dbReference>
<accession>A0A0F8E8U0</accession>
<dbReference type="Proteomes" id="UP000034578">
    <property type="component" value="Unassembled WGS sequence"/>
</dbReference>
<evidence type="ECO:0000313" key="14">
    <source>
        <dbReference type="Proteomes" id="UP000034227"/>
    </source>
</evidence>
<dbReference type="Proteomes" id="UP000034227">
    <property type="component" value="Unassembled WGS sequence"/>
</dbReference>
<gene>
    <name evidence="11" type="ORF">DKM28_07300</name>
    <name evidence="5" type="ORF">DU43_03855</name>
    <name evidence="2" type="ORF">DU47_15545</name>
    <name evidence="3" type="ORF">DU52_09665</name>
    <name evidence="7" type="ORF">DU55_15315</name>
    <name evidence="9" type="ORF">DU58_06880</name>
    <name evidence="6" type="ORF">DU63_08905</name>
    <name evidence="4" type="ORF">DU67_08355</name>
    <name evidence="8" type="ORF">DU69_05630</name>
    <name evidence="10" type="ORF">DU80_02970</name>
</gene>
<evidence type="ECO:0000313" key="17">
    <source>
        <dbReference type="Proteomes" id="UP000034578"/>
    </source>
</evidence>
<dbReference type="EMBL" id="JJPM01000289">
    <property type="protein sequence ID" value="KKG68917.1"/>
    <property type="molecule type" value="Genomic_DNA"/>
</dbReference>
<dbReference type="EMBL" id="JJQD01000116">
    <property type="protein sequence ID" value="KKH27435.1"/>
    <property type="molecule type" value="Genomic_DNA"/>
</dbReference>
<dbReference type="EMBL" id="JJPT01000038">
    <property type="protein sequence ID" value="KKG93603.1"/>
    <property type="molecule type" value="Genomic_DNA"/>
</dbReference>
<protein>
    <submittedName>
        <fullName evidence="2">Uncharacterized protein</fullName>
    </submittedName>
</protein>
<reference evidence="11 20" key="2">
    <citation type="submission" date="2018-05" db="EMBL/GenBank/DDBJ databases">
        <title>Methanosarcina gilichinskyana sp. nov., a novel methanogenic archaeon isolated from Holocene permafrost, North East Russia.</title>
        <authorList>
            <person name="Oshurkova V."/>
            <person name="Meer M."/>
            <person name="Bochkareva O."/>
            <person name="Shcherbakova V."/>
        </authorList>
    </citation>
    <scope>NUCLEOTIDE SEQUENCE [LARGE SCALE GENOMIC DNA]</scope>
    <source>
        <strain evidence="11 20">JL01</strain>
    </source>
</reference>
<sequence>MTARLGVFPVLLVGTMFLFLMFDFLIQPLLFFITSILFIYYEAHILCLNPLYRPELLIVMFSICYHILNVIPL</sequence>
<feature type="transmembrane region" description="Helical" evidence="1">
    <location>
        <begin position="6"/>
        <end position="39"/>
    </location>
</feature>
<evidence type="ECO:0000313" key="9">
    <source>
        <dbReference type="EMBL" id="KKH27435.1"/>
    </source>
</evidence>
<dbReference type="Proteomes" id="UP000034001">
    <property type="component" value="Unassembled WGS sequence"/>
</dbReference>
<dbReference type="EMBL" id="JJQU01000050">
    <property type="protein sequence ID" value="KKH89135.1"/>
    <property type="molecule type" value="Genomic_DNA"/>
</dbReference>
<dbReference type="Proteomes" id="UP000034817">
    <property type="component" value="Unassembled WGS sequence"/>
</dbReference>
<dbReference type="PATRIC" id="fig|2209.43.peg.1933"/>
<name>A0A0F8E8U0_METMZ</name>
<evidence type="ECO:0000313" key="20">
    <source>
        <dbReference type="Proteomes" id="UP000300067"/>
    </source>
</evidence>
<dbReference type="Proteomes" id="UP000034424">
    <property type="component" value="Unassembled WGS sequence"/>
</dbReference>
<evidence type="ECO:0000313" key="13">
    <source>
        <dbReference type="Proteomes" id="UP000034152"/>
    </source>
</evidence>
<dbReference type="RefSeq" id="WP_048040198.1">
    <property type="nucleotide sequence ID" value="NZ_JJPL01000085.1"/>
</dbReference>
<proteinExistence type="predicted"/>
<evidence type="ECO:0000313" key="16">
    <source>
        <dbReference type="Proteomes" id="UP000034424"/>
    </source>
</evidence>
<dbReference type="EMBL" id="JJOS01000035">
    <property type="protein sequence ID" value="KKG04385.1"/>
    <property type="molecule type" value="Genomic_DNA"/>
</dbReference>
<dbReference type="EMBL" id="JJPP01000065">
    <property type="protein sequence ID" value="KKG80438.1"/>
    <property type="molecule type" value="Genomic_DNA"/>
</dbReference>
<evidence type="ECO:0000313" key="12">
    <source>
        <dbReference type="Proteomes" id="UP000034001"/>
    </source>
</evidence>
<evidence type="ECO:0000313" key="2">
    <source>
        <dbReference type="EMBL" id="KKG04385.1"/>
    </source>
</evidence>